<dbReference type="GeneID" id="89972521"/>
<dbReference type="RefSeq" id="XP_064704459.1">
    <property type="nucleotide sequence ID" value="XM_064847920.1"/>
</dbReference>
<feature type="compositionally biased region" description="Polar residues" evidence="1">
    <location>
        <begin position="525"/>
        <end position="549"/>
    </location>
</feature>
<feature type="region of interest" description="Disordered" evidence="1">
    <location>
        <begin position="630"/>
        <end position="935"/>
    </location>
</feature>
<feature type="compositionally biased region" description="Polar residues" evidence="1">
    <location>
        <begin position="779"/>
        <end position="834"/>
    </location>
</feature>
<feature type="compositionally biased region" description="Basic residues" evidence="1">
    <location>
        <begin position="205"/>
        <end position="215"/>
    </location>
</feature>
<feature type="compositionally biased region" description="Basic and acidic residues" evidence="1">
    <location>
        <begin position="675"/>
        <end position="684"/>
    </location>
</feature>
<feature type="region of interest" description="Disordered" evidence="1">
    <location>
        <begin position="205"/>
        <end position="248"/>
    </location>
</feature>
<feature type="region of interest" description="Disordered" evidence="1">
    <location>
        <begin position="473"/>
        <end position="549"/>
    </location>
</feature>
<reference evidence="2 3" key="1">
    <citation type="submission" date="2023-08" db="EMBL/GenBank/DDBJ databases">
        <title>Black Yeasts Isolated from many extreme environments.</title>
        <authorList>
            <person name="Coleine C."/>
            <person name="Stajich J.E."/>
            <person name="Selbmann L."/>
        </authorList>
    </citation>
    <scope>NUCLEOTIDE SEQUENCE [LARGE SCALE GENOMIC DNA]</scope>
    <source>
        <strain evidence="2 3">CCFEE 5792</strain>
    </source>
</reference>
<organism evidence="2 3">
    <name type="scientific">Exophiala bonariae</name>
    <dbReference type="NCBI Taxonomy" id="1690606"/>
    <lineage>
        <taxon>Eukaryota</taxon>
        <taxon>Fungi</taxon>
        <taxon>Dikarya</taxon>
        <taxon>Ascomycota</taxon>
        <taxon>Pezizomycotina</taxon>
        <taxon>Eurotiomycetes</taxon>
        <taxon>Chaetothyriomycetidae</taxon>
        <taxon>Chaetothyriales</taxon>
        <taxon>Herpotrichiellaceae</taxon>
        <taxon>Exophiala</taxon>
    </lineage>
</organism>
<evidence type="ECO:0000256" key="1">
    <source>
        <dbReference type="SAM" id="MobiDB-lite"/>
    </source>
</evidence>
<feature type="region of interest" description="Disordered" evidence="1">
    <location>
        <begin position="149"/>
        <end position="168"/>
    </location>
</feature>
<comment type="caution">
    <text evidence="2">The sequence shown here is derived from an EMBL/GenBank/DDBJ whole genome shotgun (WGS) entry which is preliminary data.</text>
</comment>
<evidence type="ECO:0000313" key="3">
    <source>
        <dbReference type="Proteomes" id="UP001358417"/>
    </source>
</evidence>
<feature type="compositionally biased region" description="Polar residues" evidence="1">
    <location>
        <begin position="738"/>
        <end position="757"/>
    </location>
</feature>
<feature type="compositionally biased region" description="Polar residues" evidence="1">
    <location>
        <begin position="473"/>
        <end position="514"/>
    </location>
</feature>
<proteinExistence type="predicted"/>
<dbReference type="EMBL" id="JAVRRD010000019">
    <property type="protein sequence ID" value="KAK5049414.1"/>
    <property type="molecule type" value="Genomic_DNA"/>
</dbReference>
<feature type="compositionally biased region" description="Low complexity" evidence="1">
    <location>
        <begin position="835"/>
        <end position="857"/>
    </location>
</feature>
<accession>A0AAV9N8L2</accession>
<feature type="compositionally biased region" description="Low complexity" evidence="1">
    <location>
        <begin position="895"/>
        <end position="927"/>
    </location>
</feature>
<gene>
    <name evidence="2" type="ORF">LTR84_004343</name>
</gene>
<feature type="compositionally biased region" description="Low complexity" evidence="1">
    <location>
        <begin position="227"/>
        <end position="238"/>
    </location>
</feature>
<feature type="compositionally biased region" description="Polar residues" evidence="1">
    <location>
        <begin position="361"/>
        <end position="433"/>
    </location>
</feature>
<keyword evidence="3" id="KW-1185">Reference proteome</keyword>
<feature type="region of interest" description="Disordered" evidence="1">
    <location>
        <begin position="331"/>
        <end position="444"/>
    </location>
</feature>
<sequence length="988" mass="107899">MASAEDAPPSTQADQGSLHVLQLFDDSFTVLTFEDRLALYLRTAERAHEQIQSSRMLLRGLGAEVSIPKKKSIEKTISETEYHARILAQDLDPAKSESSSPQDIIRQSRLFLVLRSENHEVSKDLESLHHACKALDDIIESCKSVRANSVKRKPLQSSVTPSQPLPVAPTPAIRVDAVIAEQPSMSQQTDDFLNGLPPLDATKLLHHRRTSRLRNRSTSQLGRPNEGSPGQQPGDSQQYLLPDDPAELPGWPAIPIPPPTARGYVFIPTLTSMPELEAPSEIISVTKAKPDYAASLRSPIIEPGVHQLQQNDKPIDGIADQPAVQPTETVLPLKQSLEKPQQTPFKLKETPDSTLPVAAQDTPTTTQNAANPQGSVSSPRNSIVQVSDAQHGTSRRNSAISERPQSLLSSVPENQSSGSAISPPSTTNSSRVSESPVVKSASTRNRLRKNPYALAGRSNIYLANSIDEAASASNIPSASQPGNPQRTLSTSALATTNQDSQTTLRQVPSVSVKTGQALDKESHQISEATKTPLSTNQVTSYTPTLTSSPQFQTSKSFTIVSPPVSPSREVFQQQFEKSRFNDSKRNSITSIASAPPAAGYLPRKQHQSAYITQQQINDAHESRLHQVQNRTYSLPETSQHKKNPSMDERWTPQRAQTQIPEQSEMAHHHAYASKLAREAREERMSSPSNVPNTSVARTPIPPYPMTPIQGPIESLHREPMPAVPTRMPIPEKQDSLPAIQSQTSLGKQPEARSSSAPVASHRLSVRFPQHNPRGEMVDPSTQEVIARQSVYSQQQAQSHNPQTTPPVAQNAPASRQQSQTLPPQHPINHQSNHYPQQQQQQQQQQQPHQPQMQYQPQTTIPTKMGGPPIPPKINQQQPQPHPAVPDPDLHRERSTSGTKSTISSRSSTFGLPQQHQQQQQHLSQHPSMNYRTASSSTLSAKVGIVGEGAGGGGSSNGSTFGAGPAVGMARKRSSWLTRQVERAGLKSF</sequence>
<evidence type="ECO:0000313" key="2">
    <source>
        <dbReference type="EMBL" id="KAK5049414.1"/>
    </source>
</evidence>
<dbReference type="AlphaFoldDB" id="A0AAV9N8L2"/>
<name>A0AAV9N8L2_9EURO</name>
<dbReference type="Proteomes" id="UP001358417">
    <property type="component" value="Unassembled WGS sequence"/>
</dbReference>
<protein>
    <submittedName>
        <fullName evidence="2">Uncharacterized protein</fullName>
    </submittedName>
</protein>
<feature type="compositionally biased region" description="Polar residues" evidence="1">
    <location>
        <begin position="685"/>
        <end position="696"/>
    </location>
</feature>